<feature type="transmembrane region" description="Helical" evidence="1">
    <location>
        <begin position="92"/>
        <end position="114"/>
    </location>
</feature>
<protein>
    <submittedName>
        <fullName evidence="2">Uncharacterized protein</fullName>
    </submittedName>
</protein>
<sequence>MKVKLLNMLTVSLVTLALISPGIIVFTIVWGQHREFVKTQNLSCELSKINIASSQLVPQTKIINTQLSLVKVKLSDNSFLHQLKVTAKKYKLATILQWIFLVTPICIGIGIIAYDRYLVYRAAVLKEHIAMLERMWEQSIEQ</sequence>
<comment type="caution">
    <text evidence="2">The sequence shown here is derived from an EMBL/GenBank/DDBJ whole genome shotgun (WGS) entry which is preliminary data.</text>
</comment>
<dbReference type="STRING" id="1803587.GCA_001593825_03491"/>
<evidence type="ECO:0000313" key="2">
    <source>
        <dbReference type="EMBL" id="OBQ22430.1"/>
    </source>
</evidence>
<keyword evidence="1" id="KW-0812">Transmembrane</keyword>
<dbReference type="AlphaFoldDB" id="A0A1B7VPM1"/>
<organism evidence="2 3">
    <name type="scientific">Aphanizomenon flos-aquae LD13</name>
    <dbReference type="NCBI Taxonomy" id="1710894"/>
    <lineage>
        <taxon>Bacteria</taxon>
        <taxon>Bacillati</taxon>
        <taxon>Cyanobacteriota</taxon>
        <taxon>Cyanophyceae</taxon>
        <taxon>Nostocales</taxon>
        <taxon>Aphanizomenonaceae</taxon>
        <taxon>Aphanizomenon</taxon>
    </lineage>
</organism>
<dbReference type="PATRIC" id="fig|1710894.3.peg.1687"/>
<dbReference type="EMBL" id="LJOY01000062">
    <property type="protein sequence ID" value="OBQ22430.1"/>
    <property type="molecule type" value="Genomic_DNA"/>
</dbReference>
<feature type="transmembrane region" description="Helical" evidence="1">
    <location>
        <begin position="6"/>
        <end position="30"/>
    </location>
</feature>
<keyword evidence="1" id="KW-1133">Transmembrane helix</keyword>
<keyword evidence="1" id="KW-0472">Membrane</keyword>
<gene>
    <name evidence="2" type="ORF">AN481_15570</name>
</gene>
<name>A0A1B7VPM1_APHFL</name>
<proteinExistence type="predicted"/>
<evidence type="ECO:0000256" key="1">
    <source>
        <dbReference type="SAM" id="Phobius"/>
    </source>
</evidence>
<dbReference type="Proteomes" id="UP000092382">
    <property type="component" value="Unassembled WGS sequence"/>
</dbReference>
<reference evidence="2 3" key="1">
    <citation type="submission" date="2015-09" db="EMBL/GenBank/DDBJ databases">
        <title>Whole genome shotgun sequence assembly of Aphanizomenon flos-aquae UKL13.</title>
        <authorList>
            <person name="Driscoll C."/>
        </authorList>
    </citation>
    <scope>NUCLEOTIDE SEQUENCE [LARGE SCALE GENOMIC DNA]</scope>
    <source>
        <strain evidence="2">MDT13</strain>
    </source>
</reference>
<evidence type="ECO:0000313" key="3">
    <source>
        <dbReference type="Proteomes" id="UP000092382"/>
    </source>
</evidence>
<accession>A0A1B7VPM1</accession>